<dbReference type="PANTHER" id="PTHR45989:SF1">
    <property type="entry name" value="TRANSLATION INITIATION FACTOR EIF-2B SUBUNIT GAMMA"/>
    <property type="match status" value="1"/>
</dbReference>
<organism evidence="13 14">
    <name type="scientific">Coniophora puteana (strain RWD-64-598)</name>
    <name type="common">Brown rot fungus</name>
    <dbReference type="NCBI Taxonomy" id="741705"/>
    <lineage>
        <taxon>Eukaryota</taxon>
        <taxon>Fungi</taxon>
        <taxon>Dikarya</taxon>
        <taxon>Basidiomycota</taxon>
        <taxon>Agaricomycotina</taxon>
        <taxon>Agaricomycetes</taxon>
        <taxon>Agaricomycetidae</taxon>
        <taxon>Boletales</taxon>
        <taxon>Coniophorineae</taxon>
        <taxon>Coniophoraceae</taxon>
        <taxon>Coniophora</taxon>
    </lineage>
</organism>
<evidence type="ECO:0000259" key="11">
    <source>
        <dbReference type="Pfam" id="PF00483"/>
    </source>
</evidence>
<dbReference type="AlphaFoldDB" id="A0A5M3MUT9"/>
<reference evidence="14" key="1">
    <citation type="journal article" date="2012" name="Science">
        <title>The Paleozoic origin of enzymatic lignin decomposition reconstructed from 31 fungal genomes.</title>
        <authorList>
            <person name="Floudas D."/>
            <person name="Binder M."/>
            <person name="Riley R."/>
            <person name="Barry K."/>
            <person name="Blanchette R.A."/>
            <person name="Henrissat B."/>
            <person name="Martinez A.T."/>
            <person name="Otillar R."/>
            <person name="Spatafora J.W."/>
            <person name="Yadav J.S."/>
            <person name="Aerts A."/>
            <person name="Benoit I."/>
            <person name="Boyd A."/>
            <person name="Carlson A."/>
            <person name="Copeland A."/>
            <person name="Coutinho P.M."/>
            <person name="de Vries R.P."/>
            <person name="Ferreira P."/>
            <person name="Findley K."/>
            <person name="Foster B."/>
            <person name="Gaskell J."/>
            <person name="Glotzer D."/>
            <person name="Gorecki P."/>
            <person name="Heitman J."/>
            <person name="Hesse C."/>
            <person name="Hori C."/>
            <person name="Igarashi K."/>
            <person name="Jurgens J.A."/>
            <person name="Kallen N."/>
            <person name="Kersten P."/>
            <person name="Kohler A."/>
            <person name="Kuees U."/>
            <person name="Kumar T.K.A."/>
            <person name="Kuo A."/>
            <person name="LaButti K."/>
            <person name="Larrondo L.F."/>
            <person name="Lindquist E."/>
            <person name="Ling A."/>
            <person name="Lombard V."/>
            <person name="Lucas S."/>
            <person name="Lundell T."/>
            <person name="Martin R."/>
            <person name="McLaughlin D.J."/>
            <person name="Morgenstern I."/>
            <person name="Morin E."/>
            <person name="Murat C."/>
            <person name="Nagy L.G."/>
            <person name="Nolan M."/>
            <person name="Ohm R.A."/>
            <person name="Patyshakuliyeva A."/>
            <person name="Rokas A."/>
            <person name="Ruiz-Duenas F.J."/>
            <person name="Sabat G."/>
            <person name="Salamov A."/>
            <person name="Samejima M."/>
            <person name="Schmutz J."/>
            <person name="Slot J.C."/>
            <person name="St John F."/>
            <person name="Stenlid J."/>
            <person name="Sun H."/>
            <person name="Sun S."/>
            <person name="Syed K."/>
            <person name="Tsang A."/>
            <person name="Wiebenga A."/>
            <person name="Young D."/>
            <person name="Pisabarro A."/>
            <person name="Eastwood D.C."/>
            <person name="Martin F."/>
            <person name="Cullen D."/>
            <person name="Grigoriev I.V."/>
            <person name="Hibbett D.S."/>
        </authorList>
    </citation>
    <scope>NUCLEOTIDE SEQUENCE [LARGE SCALE GENOMIC DNA]</scope>
    <source>
        <strain evidence="14">RWD-64-598 SS2</strain>
    </source>
</reference>
<comment type="caution">
    <text evidence="13">The sequence shown here is derived from an EMBL/GenBank/DDBJ whole genome shotgun (WGS) entry which is preliminary data.</text>
</comment>
<keyword evidence="5" id="KW-0648">Protein biosynthesis</keyword>
<keyword evidence="14" id="KW-1185">Reference proteome</keyword>
<dbReference type="OrthoDB" id="1733332at2759"/>
<dbReference type="InterPro" id="IPR005835">
    <property type="entry name" value="NTP_transferase_dom"/>
</dbReference>
<evidence type="ECO:0000313" key="13">
    <source>
        <dbReference type="EMBL" id="EIW82942.1"/>
    </source>
</evidence>
<feature type="compositionally biased region" description="Basic and acidic residues" evidence="10">
    <location>
        <begin position="489"/>
        <end position="504"/>
    </location>
</feature>
<name>A0A5M3MUT9_CONPW</name>
<dbReference type="GO" id="GO:0005829">
    <property type="term" value="C:cytosol"/>
    <property type="evidence" value="ECO:0007669"/>
    <property type="project" value="UniProtKB-SubCell"/>
</dbReference>
<comment type="similarity">
    <text evidence="2">Belongs to the eIF-2B gamma/epsilon subunits family.</text>
</comment>
<feature type="compositionally biased region" description="Acidic residues" evidence="10">
    <location>
        <begin position="505"/>
        <end position="520"/>
    </location>
</feature>
<dbReference type="InterPro" id="IPR029044">
    <property type="entry name" value="Nucleotide-diphossugar_trans"/>
</dbReference>
<dbReference type="GeneID" id="19201811"/>
<evidence type="ECO:0000256" key="10">
    <source>
        <dbReference type="SAM" id="MobiDB-lite"/>
    </source>
</evidence>
<keyword evidence="4" id="KW-0396">Initiation factor</keyword>
<evidence type="ECO:0000256" key="2">
    <source>
        <dbReference type="ARBA" id="ARBA00007878"/>
    </source>
</evidence>
<dbReference type="Gene3D" id="2.160.10.10">
    <property type="entry name" value="Hexapeptide repeat proteins"/>
    <property type="match status" value="1"/>
</dbReference>
<dbReference type="Pfam" id="PF25084">
    <property type="entry name" value="LbH_EIF2B"/>
    <property type="match status" value="1"/>
</dbReference>
<dbReference type="GO" id="GO:0005085">
    <property type="term" value="F:guanyl-nucleotide exchange factor activity"/>
    <property type="evidence" value="ECO:0007669"/>
    <property type="project" value="TreeGrafter"/>
</dbReference>
<keyword evidence="3" id="KW-0963">Cytoplasm</keyword>
<evidence type="ECO:0000256" key="9">
    <source>
        <dbReference type="ARBA" id="ARBA00046432"/>
    </source>
</evidence>
<dbReference type="Pfam" id="PF00483">
    <property type="entry name" value="NTP_transferase"/>
    <property type="match status" value="1"/>
</dbReference>
<evidence type="ECO:0000259" key="12">
    <source>
        <dbReference type="Pfam" id="PF25084"/>
    </source>
</evidence>
<dbReference type="InterPro" id="IPR051960">
    <property type="entry name" value="eIF2B_gamma"/>
</dbReference>
<dbReference type="Gene3D" id="3.90.550.10">
    <property type="entry name" value="Spore Coat Polysaccharide Biosynthesis Protein SpsA, Chain A"/>
    <property type="match status" value="1"/>
</dbReference>
<feature type="domain" description="EIF2B subunit epsilon/gamma LbH" evidence="12">
    <location>
        <begin position="394"/>
        <end position="483"/>
    </location>
</feature>
<evidence type="ECO:0000256" key="7">
    <source>
        <dbReference type="ARBA" id="ARBA00044229"/>
    </source>
</evidence>
<accession>A0A5M3MUT9</accession>
<feature type="domain" description="Nucleotidyl transferase" evidence="11">
    <location>
        <begin position="18"/>
        <end position="152"/>
    </location>
</feature>
<dbReference type="SUPFAM" id="SSF53448">
    <property type="entry name" value="Nucleotide-diphospho-sugar transferases"/>
    <property type="match status" value="1"/>
</dbReference>
<dbReference type="InterPro" id="IPR056764">
    <property type="entry name" value="LbH_EIF2B3/5"/>
</dbReference>
<dbReference type="GO" id="GO:0003743">
    <property type="term" value="F:translation initiation factor activity"/>
    <property type="evidence" value="ECO:0007669"/>
    <property type="project" value="UniProtKB-KW"/>
</dbReference>
<dbReference type="EMBL" id="JH711576">
    <property type="protein sequence ID" value="EIW82942.1"/>
    <property type="molecule type" value="Genomic_DNA"/>
</dbReference>
<dbReference type="GO" id="GO:0002183">
    <property type="term" value="P:cytoplasmic translational initiation"/>
    <property type="evidence" value="ECO:0007669"/>
    <property type="project" value="TreeGrafter"/>
</dbReference>
<keyword evidence="13" id="KW-0808">Transferase</keyword>
<feature type="region of interest" description="Disordered" evidence="10">
    <location>
        <begin position="489"/>
        <end position="520"/>
    </location>
</feature>
<comment type="function">
    <text evidence="8">Acts as a component of the translation initiation factor 2B (eIF2B) complex, which catalyzes the exchange of GDP for GTP on the eukaryotic initiation factor 2 (eIF2) complex gamma subunit. Its guanine nucleotide exchange factor activity is repressed when bound to eIF2 complex phosphorylated on the alpha subunit, thereby limiting the amount of methionyl-initiator methionine tRNA available to the ribosome and consequently global translation is repressed.</text>
</comment>
<feature type="region of interest" description="Disordered" evidence="10">
    <location>
        <begin position="314"/>
        <end position="340"/>
    </location>
</feature>
<sequence>MNFEVAPTESVTRREFLAVILAGFGNELLPLTGDHGDEPCPKALLSVADKPMLDFPLSWLEQSGIEDVLLICPSSHKHAISHYVQSSSASFTSLNIDIQTYDESQEMSTGTCSILRHFSSRIQEDFVIMPCDFIPPPSLPLSTILNKFRTDAMSDGSIATTCWFENSKLDKGAFPEEWGPPPTPTTIVWDDTSGTLLYVDTLDDQDRNGQDFELRMSLLTRYPRARLSKKLQDSHVYVCKRSVLDVLQQKRHLDSLKEDFFPWLCKVQYQATKRGKYGHTLGVVSNSASHSMSMKHSTLYTDVPKARAFLDVRSHASSPAPQSEIGLSQPPSPTGSDDDESITVSLRIGLHVHRADSGYAVRTNNLQAYLEANRRFLSETSYVLPSDPTKRSLIDHKAAISADSAVGDFTRVEERASIKKSVIGKHCVIGKMAKIVGCVLLDHCVISDGARLEGCLLGGNTKVGTKSELKGCVTQAGYEVEEHANYRNEKLDVSDWNEGHQRSEDSEEEGEDDGDEEDDD</sequence>
<comment type="subcellular location">
    <subcellularLocation>
        <location evidence="1">Cytoplasm</location>
        <location evidence="1">Cytosol</location>
    </subcellularLocation>
</comment>
<dbReference type="RefSeq" id="XP_007766861.1">
    <property type="nucleotide sequence ID" value="XM_007768671.1"/>
</dbReference>
<evidence type="ECO:0000256" key="5">
    <source>
        <dbReference type="ARBA" id="ARBA00022917"/>
    </source>
</evidence>
<evidence type="ECO:0000256" key="1">
    <source>
        <dbReference type="ARBA" id="ARBA00004514"/>
    </source>
</evidence>
<proteinExistence type="inferred from homology"/>
<keyword evidence="13" id="KW-0012">Acyltransferase</keyword>
<dbReference type="PANTHER" id="PTHR45989">
    <property type="entry name" value="TRANSLATION INITIATION FACTOR EIF-2B SUBUNIT GAMMA"/>
    <property type="match status" value="1"/>
</dbReference>
<dbReference type="GO" id="GO:0016746">
    <property type="term" value="F:acyltransferase activity"/>
    <property type="evidence" value="ECO:0007669"/>
    <property type="project" value="UniProtKB-KW"/>
</dbReference>
<dbReference type="OMA" id="NCVINPK"/>
<evidence type="ECO:0000256" key="8">
    <source>
        <dbReference type="ARBA" id="ARBA00045373"/>
    </source>
</evidence>
<dbReference type="GO" id="GO:0005851">
    <property type="term" value="C:eukaryotic translation initiation factor 2B complex"/>
    <property type="evidence" value="ECO:0007669"/>
    <property type="project" value="TreeGrafter"/>
</dbReference>
<dbReference type="CDD" id="cd04652">
    <property type="entry name" value="LbH_eIF2B_gamma_C"/>
    <property type="match status" value="1"/>
</dbReference>
<evidence type="ECO:0000313" key="14">
    <source>
        <dbReference type="Proteomes" id="UP000053558"/>
    </source>
</evidence>
<evidence type="ECO:0000256" key="6">
    <source>
        <dbReference type="ARBA" id="ARBA00044196"/>
    </source>
</evidence>
<evidence type="ECO:0000256" key="3">
    <source>
        <dbReference type="ARBA" id="ARBA00022490"/>
    </source>
</evidence>
<protein>
    <recommendedName>
        <fullName evidence="6">Translation initiation factor eIF2B subunit gamma</fullName>
    </recommendedName>
    <alternativeName>
        <fullName evidence="7">eIF2B GDP-GTP exchange factor subunit gamma</fullName>
    </alternativeName>
</protein>
<comment type="subunit">
    <text evidence="9">Component of the translation initiation factor 2B (eIF2B) complex which is a heterodecamer of two sets of five different subunits: alpha, beta, gamma, delta and epsilon. Subunits alpha, beta and delta comprise a regulatory subcomplex and subunits epsilon and gamma comprise a catalytic subcomplex. Within the complex, the hexameric regulatory complex resides at the center, with the two heterodimeric catalytic subcomplexes bound on opposite sides.</text>
</comment>
<gene>
    <name evidence="13" type="ORF">CONPUDRAFT_143033</name>
</gene>
<evidence type="ECO:0000256" key="4">
    <source>
        <dbReference type="ARBA" id="ARBA00022540"/>
    </source>
</evidence>
<dbReference type="KEGG" id="cput:CONPUDRAFT_143033"/>
<dbReference type="Proteomes" id="UP000053558">
    <property type="component" value="Unassembled WGS sequence"/>
</dbReference>